<proteinExistence type="predicted"/>
<name>A0A7Y3RAQ0_9FLAO</name>
<sequence>MRSIGVIVLIIFCSCNPVKIKDFEKDYTQVLVGKVKTMTIKNYEYKFIKKDTTILAKTTVLQFDSHNNIIYEKIVTEFDQNEHNYKYDNGLLVETETVSNSKTSFTTYKYDENKNRIEEKSFDNKRVFALKSLRFDKFKNPIEKRVSYFGKEKGITKIEYDYKNGVLTSKTIVDTFGIEMIGIKHFNKKGYIIRQPLSNLNKNEYFALEIDKKGNLTQKTFYRNDDSVIETATYKNTYDKTGNILVRDRYLNGKLIEKTTYEITYY</sequence>
<evidence type="ECO:0000313" key="2">
    <source>
        <dbReference type="Proteomes" id="UP000536509"/>
    </source>
</evidence>
<evidence type="ECO:0000313" key="1">
    <source>
        <dbReference type="EMBL" id="NNT73032.1"/>
    </source>
</evidence>
<comment type="caution">
    <text evidence="1">The sequence shown here is derived from an EMBL/GenBank/DDBJ whole genome shotgun (WGS) entry which is preliminary data.</text>
</comment>
<keyword evidence="2" id="KW-1185">Reference proteome</keyword>
<dbReference type="EMBL" id="JABEVX010000009">
    <property type="protein sequence ID" value="NNT73032.1"/>
    <property type="molecule type" value="Genomic_DNA"/>
</dbReference>
<dbReference type="Gene3D" id="2.180.10.10">
    <property type="entry name" value="RHS repeat-associated core"/>
    <property type="match status" value="1"/>
</dbReference>
<evidence type="ECO:0008006" key="3">
    <source>
        <dbReference type="Google" id="ProtNLM"/>
    </source>
</evidence>
<reference evidence="1 2" key="1">
    <citation type="submission" date="2020-05" db="EMBL/GenBank/DDBJ databases">
        <title>Draft genome of Flavobacterium sp. IMCC34852.</title>
        <authorList>
            <person name="Song J."/>
            <person name="Cho J.-C."/>
        </authorList>
    </citation>
    <scope>NUCLEOTIDE SEQUENCE [LARGE SCALE GENOMIC DNA]</scope>
    <source>
        <strain evidence="1 2">IMCC34852</strain>
    </source>
</reference>
<accession>A0A7Y3RAQ0</accession>
<dbReference type="AlphaFoldDB" id="A0A7Y3RAQ0"/>
<dbReference type="Proteomes" id="UP000536509">
    <property type="component" value="Unassembled WGS sequence"/>
</dbReference>
<gene>
    <name evidence="1" type="ORF">HKT18_12470</name>
</gene>
<protein>
    <recommendedName>
        <fullName evidence="3">YD repeat-containing protein</fullName>
    </recommendedName>
</protein>
<organism evidence="1 2">
    <name type="scientific">Flavobacterium rivulicola</name>
    <dbReference type="NCBI Taxonomy" id="2732161"/>
    <lineage>
        <taxon>Bacteria</taxon>
        <taxon>Pseudomonadati</taxon>
        <taxon>Bacteroidota</taxon>
        <taxon>Flavobacteriia</taxon>
        <taxon>Flavobacteriales</taxon>
        <taxon>Flavobacteriaceae</taxon>
        <taxon>Flavobacterium</taxon>
    </lineage>
</organism>
<dbReference type="PROSITE" id="PS51257">
    <property type="entry name" value="PROKAR_LIPOPROTEIN"/>
    <property type="match status" value="1"/>
</dbReference>
<dbReference type="RefSeq" id="WP_171223192.1">
    <property type="nucleotide sequence ID" value="NZ_CP121446.1"/>
</dbReference>